<dbReference type="KEGG" id="paro:CUV01_10315"/>
<keyword evidence="6" id="KW-1185">Reference proteome</keyword>
<evidence type="ECO:0000259" key="4">
    <source>
        <dbReference type="PROSITE" id="PS50987"/>
    </source>
</evidence>
<dbReference type="EMBL" id="CP025408">
    <property type="protein sequence ID" value="AUH33731.1"/>
    <property type="molecule type" value="Genomic_DNA"/>
</dbReference>
<dbReference type="InterPro" id="IPR011991">
    <property type="entry name" value="ArsR-like_HTH"/>
</dbReference>
<dbReference type="Proteomes" id="UP000233742">
    <property type="component" value="Chromosome"/>
</dbReference>
<dbReference type="PANTHER" id="PTHR43132:SF2">
    <property type="entry name" value="ARSENICAL RESISTANCE OPERON REPRESSOR ARSR-RELATED"/>
    <property type="match status" value="1"/>
</dbReference>
<name>A0A2K9F3N3_9RHOB</name>
<dbReference type="CDD" id="cd00090">
    <property type="entry name" value="HTH_ARSR"/>
    <property type="match status" value="1"/>
</dbReference>
<keyword evidence="2" id="KW-0238">DNA-binding</keyword>
<dbReference type="GO" id="GO:0003700">
    <property type="term" value="F:DNA-binding transcription factor activity"/>
    <property type="evidence" value="ECO:0007669"/>
    <property type="project" value="InterPro"/>
</dbReference>
<dbReference type="PRINTS" id="PR00778">
    <property type="entry name" value="HTHARSR"/>
</dbReference>
<dbReference type="PANTHER" id="PTHR43132">
    <property type="entry name" value="ARSENICAL RESISTANCE OPERON REPRESSOR ARSR-RELATED"/>
    <property type="match status" value="1"/>
</dbReference>
<dbReference type="NCBIfam" id="NF033788">
    <property type="entry name" value="HTH_metalloreg"/>
    <property type="match status" value="1"/>
</dbReference>
<dbReference type="InterPro" id="IPR001845">
    <property type="entry name" value="HTH_ArsR_DNA-bd_dom"/>
</dbReference>
<dbReference type="InterPro" id="IPR051011">
    <property type="entry name" value="Metal_resp_trans_reg"/>
</dbReference>
<proteinExistence type="predicted"/>
<evidence type="ECO:0000256" key="1">
    <source>
        <dbReference type="ARBA" id="ARBA00023015"/>
    </source>
</evidence>
<dbReference type="InterPro" id="IPR036390">
    <property type="entry name" value="WH_DNA-bd_sf"/>
</dbReference>
<evidence type="ECO:0000313" key="5">
    <source>
        <dbReference type="EMBL" id="AUH33731.1"/>
    </source>
</evidence>
<evidence type="ECO:0000313" key="6">
    <source>
        <dbReference type="Proteomes" id="UP000233742"/>
    </source>
</evidence>
<dbReference type="GO" id="GO:0003677">
    <property type="term" value="F:DNA binding"/>
    <property type="evidence" value="ECO:0007669"/>
    <property type="project" value="UniProtKB-KW"/>
</dbReference>
<dbReference type="OrthoDB" id="194599at2"/>
<evidence type="ECO:0000256" key="3">
    <source>
        <dbReference type="ARBA" id="ARBA00023163"/>
    </source>
</evidence>
<dbReference type="SMART" id="SM00418">
    <property type="entry name" value="HTH_ARSR"/>
    <property type="match status" value="1"/>
</dbReference>
<reference evidence="5 6" key="1">
    <citation type="submission" date="2017-12" db="EMBL/GenBank/DDBJ databases">
        <authorList>
            <person name="Hurst M.R.H."/>
        </authorList>
    </citation>
    <scope>NUCLEOTIDE SEQUENCE [LARGE SCALE GENOMIC DNA]</scope>
    <source>
        <strain evidence="5 6">BM15</strain>
    </source>
</reference>
<organism evidence="5 6">
    <name type="scientific">Paracoccus tegillarcae</name>
    <dbReference type="NCBI Taxonomy" id="1529068"/>
    <lineage>
        <taxon>Bacteria</taxon>
        <taxon>Pseudomonadati</taxon>
        <taxon>Pseudomonadota</taxon>
        <taxon>Alphaproteobacteria</taxon>
        <taxon>Rhodobacterales</taxon>
        <taxon>Paracoccaceae</taxon>
        <taxon>Paracoccus</taxon>
    </lineage>
</organism>
<accession>A0A2K9F3N3</accession>
<feature type="domain" description="HTH arsR-type" evidence="4">
    <location>
        <begin position="23"/>
        <end position="116"/>
    </location>
</feature>
<dbReference type="PROSITE" id="PS50987">
    <property type="entry name" value="HTH_ARSR_2"/>
    <property type="match status" value="1"/>
</dbReference>
<keyword evidence="1" id="KW-0805">Transcription regulation</keyword>
<dbReference type="SUPFAM" id="SSF46785">
    <property type="entry name" value="Winged helix' DNA-binding domain"/>
    <property type="match status" value="1"/>
</dbReference>
<dbReference type="RefSeq" id="WP_101460398.1">
    <property type="nucleotide sequence ID" value="NZ_CP025408.1"/>
</dbReference>
<keyword evidence="3" id="KW-0804">Transcription</keyword>
<dbReference type="AlphaFoldDB" id="A0A2K9F3N3"/>
<gene>
    <name evidence="5" type="ORF">CUV01_10315</name>
</gene>
<dbReference type="InterPro" id="IPR036388">
    <property type="entry name" value="WH-like_DNA-bd_sf"/>
</dbReference>
<dbReference type="Gene3D" id="1.10.10.10">
    <property type="entry name" value="Winged helix-like DNA-binding domain superfamily/Winged helix DNA-binding domain"/>
    <property type="match status" value="1"/>
</dbReference>
<sequence>MKDLHCGAAADPGDMAASGPDRSVTAGVAEAAGFLRALAHEGRMMILFHLVSGERTVGELEGLLGRPQAAVSQQLARLRAAGLVTCRSDGPVRCYRVADPRAMEMLGLIDRQFCAS</sequence>
<protein>
    <submittedName>
        <fullName evidence="5">Transcriptional regulator</fullName>
    </submittedName>
</protein>
<dbReference type="Pfam" id="PF01022">
    <property type="entry name" value="HTH_5"/>
    <property type="match status" value="1"/>
</dbReference>
<evidence type="ECO:0000256" key="2">
    <source>
        <dbReference type="ARBA" id="ARBA00023125"/>
    </source>
</evidence>